<evidence type="ECO:0000313" key="2">
    <source>
        <dbReference type="EMBL" id="GBP59094.1"/>
    </source>
</evidence>
<organism evidence="2 3">
    <name type="scientific">Eumeta variegata</name>
    <name type="common">Bagworm moth</name>
    <name type="synonym">Eumeta japonica</name>
    <dbReference type="NCBI Taxonomy" id="151549"/>
    <lineage>
        <taxon>Eukaryota</taxon>
        <taxon>Metazoa</taxon>
        <taxon>Ecdysozoa</taxon>
        <taxon>Arthropoda</taxon>
        <taxon>Hexapoda</taxon>
        <taxon>Insecta</taxon>
        <taxon>Pterygota</taxon>
        <taxon>Neoptera</taxon>
        <taxon>Endopterygota</taxon>
        <taxon>Lepidoptera</taxon>
        <taxon>Glossata</taxon>
        <taxon>Ditrysia</taxon>
        <taxon>Tineoidea</taxon>
        <taxon>Psychidae</taxon>
        <taxon>Oiketicinae</taxon>
        <taxon>Eumeta</taxon>
    </lineage>
</organism>
<dbReference type="EMBL" id="BGZK01000752">
    <property type="protein sequence ID" value="GBP59094.1"/>
    <property type="molecule type" value="Genomic_DNA"/>
</dbReference>
<evidence type="ECO:0000256" key="1">
    <source>
        <dbReference type="SAM" id="MobiDB-lite"/>
    </source>
</evidence>
<keyword evidence="3" id="KW-1185">Reference proteome</keyword>
<proteinExistence type="predicted"/>
<dbReference type="AlphaFoldDB" id="A0A4C1X9R4"/>
<protein>
    <submittedName>
        <fullName evidence="2">Uncharacterized protein</fullName>
    </submittedName>
</protein>
<dbReference type="Proteomes" id="UP000299102">
    <property type="component" value="Unassembled WGS sequence"/>
</dbReference>
<reference evidence="2 3" key="1">
    <citation type="journal article" date="2019" name="Commun. Biol.">
        <title>The bagworm genome reveals a unique fibroin gene that provides high tensile strength.</title>
        <authorList>
            <person name="Kono N."/>
            <person name="Nakamura H."/>
            <person name="Ohtoshi R."/>
            <person name="Tomita M."/>
            <person name="Numata K."/>
            <person name="Arakawa K."/>
        </authorList>
    </citation>
    <scope>NUCLEOTIDE SEQUENCE [LARGE SCALE GENOMIC DNA]</scope>
</reference>
<gene>
    <name evidence="2" type="ORF">EVAR_48070_1</name>
</gene>
<name>A0A4C1X9R4_EUMVA</name>
<feature type="region of interest" description="Disordered" evidence="1">
    <location>
        <begin position="172"/>
        <end position="199"/>
    </location>
</feature>
<evidence type="ECO:0000313" key="3">
    <source>
        <dbReference type="Proteomes" id="UP000299102"/>
    </source>
</evidence>
<comment type="caution">
    <text evidence="2">The sequence shown here is derived from an EMBL/GenBank/DDBJ whole genome shotgun (WGS) entry which is preliminary data.</text>
</comment>
<accession>A0A4C1X9R4</accession>
<sequence>MLNDIPQKEANINLLSYLAWTGAPAVRGAAGAGAALRALIYSFNFPFWLIREAVAPLSFYARAYFPDVYRRRIAPPVPPPTSFRIIPFGDNLDFRIPKGSNRRPDSPIGTLAEIHTKMSLKYGSTRLIVIKERGERRQKIFLSTALGHDSAVFLCKGLLSAFVTAPRACGAITRPAAPPPPRRDRAFLPTPLPTARSGQ</sequence>